<dbReference type="AlphaFoldDB" id="A0A1W1CZB9"/>
<evidence type="ECO:0000313" key="1">
    <source>
        <dbReference type="EMBL" id="SFV70971.1"/>
    </source>
</evidence>
<dbReference type="PANTHER" id="PTHR41247:SF1">
    <property type="entry name" value="HTH-TYPE TRANSCRIPTIONAL REPRESSOR YCNK"/>
    <property type="match status" value="1"/>
</dbReference>
<sequence length="232" mass="25854">MKKILLFLTMLATLTSLSFAQEATAKKMPTRFQAVPMDKAVILQTGKGKMFCPNCGMTLPMFYKTNHVAEINGTVKQYCSMHCLASVMQEHNLTNIKVVDNTSLKFIDANKAWYVVGSKKAGTMSKISKYAFAKKEDAETFAKKFTGEVKNFQETLKFVQDSLAKENGMIAKKQAMMAKKGKMMFENICKPTKEVFSSIAEAKTYIKTEGICGNIKGKKLQAIALYLVSKSK</sequence>
<gene>
    <name evidence="1" type="ORF">MNB_SV-13-883</name>
</gene>
<dbReference type="InterPro" id="IPR008719">
    <property type="entry name" value="N2O_reductase_NosL"/>
</dbReference>
<reference evidence="1" key="1">
    <citation type="submission" date="2016-10" db="EMBL/GenBank/DDBJ databases">
        <authorList>
            <person name="de Groot N.N."/>
        </authorList>
    </citation>
    <scope>NUCLEOTIDE SEQUENCE</scope>
</reference>
<proteinExistence type="predicted"/>
<protein>
    <recommendedName>
        <fullName evidence="2">Nitrous oxide reductase maturation protein, outer-membrane lipoprotein NosL</fullName>
    </recommendedName>
</protein>
<evidence type="ECO:0008006" key="2">
    <source>
        <dbReference type="Google" id="ProtNLM"/>
    </source>
</evidence>
<dbReference type="PANTHER" id="PTHR41247">
    <property type="entry name" value="HTH-TYPE TRANSCRIPTIONAL REPRESSOR YCNK"/>
    <property type="match status" value="1"/>
</dbReference>
<name>A0A1W1CZB9_9ZZZZ</name>
<dbReference type="Pfam" id="PF05573">
    <property type="entry name" value="NosL"/>
    <property type="match status" value="1"/>
</dbReference>
<dbReference type="SUPFAM" id="SSF160387">
    <property type="entry name" value="NosL/MerB-like"/>
    <property type="match status" value="1"/>
</dbReference>
<dbReference type="Gene3D" id="3.30.70.2050">
    <property type="match status" value="1"/>
</dbReference>
<dbReference type="EMBL" id="FPHM01000185">
    <property type="protein sequence ID" value="SFV70971.1"/>
    <property type="molecule type" value="Genomic_DNA"/>
</dbReference>
<organism evidence="1">
    <name type="scientific">hydrothermal vent metagenome</name>
    <dbReference type="NCBI Taxonomy" id="652676"/>
    <lineage>
        <taxon>unclassified sequences</taxon>
        <taxon>metagenomes</taxon>
        <taxon>ecological metagenomes</taxon>
    </lineage>
</organism>
<accession>A0A1W1CZB9</accession>